<dbReference type="EMBL" id="AP018448">
    <property type="protein sequence ID" value="BBC34866.1"/>
    <property type="molecule type" value="Genomic_DNA"/>
</dbReference>
<dbReference type="Pfam" id="PF01656">
    <property type="entry name" value="CbiA"/>
    <property type="match status" value="1"/>
</dbReference>
<evidence type="ECO:0000313" key="2">
    <source>
        <dbReference type="EMBL" id="BBC34866.1"/>
    </source>
</evidence>
<name>A0ABM7FEE2_9ACTN</name>
<dbReference type="SUPFAM" id="SSF52540">
    <property type="entry name" value="P-loop containing nucleoside triphosphate hydrolases"/>
    <property type="match status" value="1"/>
</dbReference>
<evidence type="ECO:0000259" key="1">
    <source>
        <dbReference type="Pfam" id="PF01656"/>
    </source>
</evidence>
<keyword evidence="2" id="KW-0547">Nucleotide-binding</keyword>
<dbReference type="PANTHER" id="PTHR43384">
    <property type="entry name" value="SEPTUM SITE-DETERMINING PROTEIN MIND HOMOLOG, CHLOROPLASTIC-RELATED"/>
    <property type="match status" value="1"/>
</dbReference>
<feature type="domain" description="CobQ/CobB/MinD/ParA nucleotide binding" evidence="1">
    <location>
        <begin position="7"/>
        <end position="225"/>
    </location>
</feature>
<dbReference type="Gene3D" id="3.40.50.300">
    <property type="entry name" value="P-loop containing nucleotide triphosphate hydrolases"/>
    <property type="match status" value="1"/>
</dbReference>
<protein>
    <submittedName>
        <fullName evidence="2">ATP-binding protein</fullName>
    </submittedName>
</protein>
<gene>
    <name evidence="2" type="ORF">SGFS_061600</name>
</gene>
<dbReference type="GO" id="GO:0005524">
    <property type="term" value="F:ATP binding"/>
    <property type="evidence" value="ECO:0007669"/>
    <property type="project" value="UniProtKB-KW"/>
</dbReference>
<dbReference type="RefSeq" id="WP_286254922.1">
    <property type="nucleotide sequence ID" value="NZ_AP018448.1"/>
</dbReference>
<reference evidence="2 3" key="1">
    <citation type="journal article" date="2010" name="ChemBioChem">
        <title>Cloning and characterization of the biosynthetic gene cluster of 16-membered macrolide antibiotic FD-891: involvement of a dual functional cytochrome P450 monooxygenase catalyzing epoxidation and hydroxylation.</title>
        <authorList>
            <person name="Kudo F."/>
            <person name="Motegi A."/>
            <person name="Mizoue K."/>
            <person name="Eguchi T."/>
        </authorList>
    </citation>
    <scope>NUCLEOTIDE SEQUENCE [LARGE SCALE GENOMIC DNA]</scope>
    <source>
        <strain evidence="2 3">A-8890</strain>
    </source>
</reference>
<keyword evidence="2" id="KW-0067">ATP-binding</keyword>
<sequence length="326" mass="34872">MRVAFVGKGGSGKTTLSALFARHLAGSGAPLVAIDGDINQHLAHALGLDEDAVFGAPPLSARTGEIKDHLRGTNPRIASREAMVKTTPPGRGSRLLTLLGDDDVHRHHVQHVDGVPLMVTGAFGESDLGVACYHSKLGAVELYLNHLVDGPGEYVVVDMTAGADAFASGLFTRFDLTFLVVEPTRKSVSVYRQYQEHAAEFGIPIAVVGNKVTGEDDLLFLKEHIGDDLLAHCVLSDFVRAQEQGREPGELEGHNLRTLERLKAAVDGRTKDWAAFQRHAVEFHLRNAAAWANAATGQDLGAQVDPEFRHGPQSLAAAADTAAVSF</sequence>
<accession>A0ABM7FEE2</accession>
<dbReference type="InterPro" id="IPR002586">
    <property type="entry name" value="CobQ/CobB/MinD/ParA_Nub-bd_dom"/>
</dbReference>
<reference evidence="2 3" key="2">
    <citation type="journal article" date="2023" name="ChemBioChem">
        <title>Acyltransferase Domain Exchange between Two Independent Type I Polyketide Synthases in the Same Producer Strain of Macrolide Antibiotics.</title>
        <authorList>
            <person name="Kudo F."/>
            <person name="Kishikawa K."/>
            <person name="Tsuboi K."/>
            <person name="Kido T."/>
            <person name="Usui T."/>
            <person name="Hashimoto J."/>
            <person name="Shin-Ya K."/>
            <person name="Miyanaga A."/>
            <person name="Eguchi T."/>
        </authorList>
    </citation>
    <scope>NUCLEOTIDE SEQUENCE [LARGE SCALE GENOMIC DNA]</scope>
    <source>
        <strain evidence="2 3">A-8890</strain>
    </source>
</reference>
<dbReference type="PANTHER" id="PTHR43384:SF15">
    <property type="entry name" value="ATP-BINDING PROTEIN"/>
    <property type="match status" value="1"/>
</dbReference>
<keyword evidence="3" id="KW-1185">Reference proteome</keyword>
<organism evidence="2 3">
    <name type="scientific">Streptomyces graminofaciens</name>
    <dbReference type="NCBI Taxonomy" id="68212"/>
    <lineage>
        <taxon>Bacteria</taxon>
        <taxon>Bacillati</taxon>
        <taxon>Actinomycetota</taxon>
        <taxon>Actinomycetes</taxon>
        <taxon>Kitasatosporales</taxon>
        <taxon>Streptomycetaceae</taxon>
        <taxon>Streptomyces</taxon>
    </lineage>
</organism>
<dbReference type="InterPro" id="IPR027417">
    <property type="entry name" value="P-loop_NTPase"/>
</dbReference>
<evidence type="ECO:0000313" key="3">
    <source>
        <dbReference type="Proteomes" id="UP001321542"/>
    </source>
</evidence>
<dbReference type="Proteomes" id="UP001321542">
    <property type="component" value="Chromosome"/>
</dbReference>
<proteinExistence type="predicted"/>
<dbReference type="InterPro" id="IPR050625">
    <property type="entry name" value="ParA/MinD_ATPase"/>
</dbReference>